<reference evidence="2 3" key="1">
    <citation type="submission" date="2016-10" db="EMBL/GenBank/DDBJ databases">
        <authorList>
            <person name="de Groot N.N."/>
        </authorList>
    </citation>
    <scope>NUCLEOTIDE SEQUENCE [LARGE SCALE GENOMIC DNA]</scope>
    <source>
        <strain evidence="2 3">CGMCC 1.6762</strain>
    </source>
</reference>
<dbReference type="PANTHER" id="PTHR38441">
    <property type="entry name" value="INTEGRAL MEMBRANE PROTEIN-RELATED"/>
    <property type="match status" value="1"/>
</dbReference>
<dbReference type="Pfam" id="PF04341">
    <property type="entry name" value="DUF485"/>
    <property type="match status" value="1"/>
</dbReference>
<dbReference type="OrthoDB" id="2886991at2"/>
<feature type="transmembrane region" description="Helical" evidence="1">
    <location>
        <begin position="82"/>
        <end position="104"/>
    </location>
</feature>
<dbReference type="STRING" id="426756.SAMN04488126_10353"/>
<keyword evidence="1" id="KW-1133">Transmembrane helix</keyword>
<keyword evidence="1" id="KW-0812">Transmembrane</keyword>
<name>A0A1G6ZSU2_9BACL</name>
<evidence type="ECO:0000313" key="2">
    <source>
        <dbReference type="EMBL" id="SDE05844.1"/>
    </source>
</evidence>
<proteinExistence type="predicted"/>
<dbReference type="EMBL" id="FNAR01000003">
    <property type="protein sequence ID" value="SDE05844.1"/>
    <property type="molecule type" value="Genomic_DNA"/>
</dbReference>
<evidence type="ECO:0000256" key="1">
    <source>
        <dbReference type="SAM" id="Phobius"/>
    </source>
</evidence>
<organism evidence="2 3">
    <name type="scientific">Bhargavaea beijingensis</name>
    <dbReference type="NCBI Taxonomy" id="426756"/>
    <lineage>
        <taxon>Bacteria</taxon>
        <taxon>Bacillati</taxon>
        <taxon>Bacillota</taxon>
        <taxon>Bacilli</taxon>
        <taxon>Bacillales</taxon>
        <taxon>Caryophanaceae</taxon>
        <taxon>Bhargavaea</taxon>
    </lineage>
</organism>
<accession>A0A1G6ZSU2</accession>
<dbReference type="RefSeq" id="WP_092094647.1">
    <property type="nucleotide sequence ID" value="NZ_FNAR01000003.1"/>
</dbReference>
<dbReference type="InterPro" id="IPR007436">
    <property type="entry name" value="DUF485"/>
</dbReference>
<dbReference type="AlphaFoldDB" id="A0A1G6ZSU2"/>
<evidence type="ECO:0000313" key="3">
    <source>
        <dbReference type="Proteomes" id="UP000198823"/>
    </source>
</evidence>
<keyword evidence="1" id="KW-0472">Membrane</keyword>
<protein>
    <submittedName>
        <fullName evidence="2">Uncharacterized membrane protein, DUF485 family</fullName>
    </submittedName>
</protein>
<sequence length="125" mass="14424">MKVGSVYTEGSTAPEVEQRTAPVQKGDIDFARVAQSNRFRTLTEKKKKFILPLTVFFLVFYFSLPILTSYTNVLERPAIGDISWAWIYAVAQFIMTWVLCIVYVRRFQKFDKDAEEIIETEIKGG</sequence>
<dbReference type="PANTHER" id="PTHR38441:SF1">
    <property type="entry name" value="MEMBRANE PROTEIN"/>
    <property type="match status" value="1"/>
</dbReference>
<gene>
    <name evidence="2" type="ORF">SAMN04488126_10353</name>
</gene>
<dbReference type="Proteomes" id="UP000198823">
    <property type="component" value="Unassembled WGS sequence"/>
</dbReference>
<feature type="transmembrane region" description="Helical" evidence="1">
    <location>
        <begin position="49"/>
        <end position="70"/>
    </location>
</feature>